<sequence>MGICFREHTQKIKVSSLALSTFRGRTVLLCCSSITGVSVSLCYFAKSVYFLDIFLGVIHGEGEANPPNFTGVPYERRKSDDKEVEEAVRSRRQQDGHPRVVGPRTVPESPVRATTRAVNETTADNRTTRRCCARRSERCSTTPDTVTSMSPRYHLNDHSNLLRGQPDKCVSASLHPGHLVLAIVGCERYFLHDFARYLPHFSVPASSQSVCFSAISALYIIELL</sequence>
<dbReference type="VEuPathDB" id="VectorBase:HLOH_047963"/>
<comment type="caution">
    <text evidence="2">The sequence shown here is derived from an EMBL/GenBank/DDBJ whole genome shotgun (WGS) entry which is preliminary data.</text>
</comment>
<evidence type="ECO:0000256" key="1">
    <source>
        <dbReference type="SAM" id="MobiDB-lite"/>
    </source>
</evidence>
<feature type="compositionally biased region" description="Basic and acidic residues" evidence="1">
    <location>
        <begin position="74"/>
        <end position="98"/>
    </location>
</feature>
<organism evidence="2 3">
    <name type="scientific">Haemaphysalis longicornis</name>
    <name type="common">Bush tick</name>
    <dbReference type="NCBI Taxonomy" id="44386"/>
    <lineage>
        <taxon>Eukaryota</taxon>
        <taxon>Metazoa</taxon>
        <taxon>Ecdysozoa</taxon>
        <taxon>Arthropoda</taxon>
        <taxon>Chelicerata</taxon>
        <taxon>Arachnida</taxon>
        <taxon>Acari</taxon>
        <taxon>Parasitiformes</taxon>
        <taxon>Ixodida</taxon>
        <taxon>Ixodoidea</taxon>
        <taxon>Ixodidae</taxon>
        <taxon>Haemaphysalinae</taxon>
        <taxon>Haemaphysalis</taxon>
    </lineage>
</organism>
<evidence type="ECO:0000313" key="3">
    <source>
        <dbReference type="Proteomes" id="UP000821853"/>
    </source>
</evidence>
<proteinExistence type="predicted"/>
<feature type="region of interest" description="Disordered" evidence="1">
    <location>
        <begin position="65"/>
        <end position="127"/>
    </location>
</feature>
<name>A0A9J6FZH6_HAELO</name>
<protein>
    <submittedName>
        <fullName evidence="2">Uncharacterized protein</fullName>
    </submittedName>
</protein>
<gene>
    <name evidence="2" type="ORF">HPB48_021394</name>
</gene>
<evidence type="ECO:0000313" key="2">
    <source>
        <dbReference type="EMBL" id="KAH9367785.1"/>
    </source>
</evidence>
<keyword evidence="3" id="KW-1185">Reference proteome</keyword>
<dbReference type="EMBL" id="JABSTR010000004">
    <property type="protein sequence ID" value="KAH9367785.1"/>
    <property type="molecule type" value="Genomic_DNA"/>
</dbReference>
<accession>A0A9J6FZH6</accession>
<dbReference type="Proteomes" id="UP000821853">
    <property type="component" value="Chromosome 2"/>
</dbReference>
<dbReference type="AlphaFoldDB" id="A0A9J6FZH6"/>
<reference evidence="2 3" key="1">
    <citation type="journal article" date="2020" name="Cell">
        <title>Large-Scale Comparative Analyses of Tick Genomes Elucidate Their Genetic Diversity and Vector Capacities.</title>
        <authorList>
            <consortium name="Tick Genome and Microbiome Consortium (TIGMIC)"/>
            <person name="Jia N."/>
            <person name="Wang J."/>
            <person name="Shi W."/>
            <person name="Du L."/>
            <person name="Sun Y."/>
            <person name="Zhan W."/>
            <person name="Jiang J.F."/>
            <person name="Wang Q."/>
            <person name="Zhang B."/>
            <person name="Ji P."/>
            <person name="Bell-Sakyi L."/>
            <person name="Cui X.M."/>
            <person name="Yuan T.T."/>
            <person name="Jiang B.G."/>
            <person name="Yang W.F."/>
            <person name="Lam T.T."/>
            <person name="Chang Q.C."/>
            <person name="Ding S.J."/>
            <person name="Wang X.J."/>
            <person name="Zhu J.G."/>
            <person name="Ruan X.D."/>
            <person name="Zhao L."/>
            <person name="Wei J.T."/>
            <person name="Ye R.Z."/>
            <person name="Que T.C."/>
            <person name="Du C.H."/>
            <person name="Zhou Y.H."/>
            <person name="Cheng J.X."/>
            <person name="Dai P.F."/>
            <person name="Guo W.B."/>
            <person name="Han X.H."/>
            <person name="Huang E.J."/>
            <person name="Li L.F."/>
            <person name="Wei W."/>
            <person name="Gao Y.C."/>
            <person name="Liu J.Z."/>
            <person name="Shao H.Z."/>
            <person name="Wang X."/>
            <person name="Wang C.C."/>
            <person name="Yang T.C."/>
            <person name="Huo Q.B."/>
            <person name="Li W."/>
            <person name="Chen H.Y."/>
            <person name="Chen S.E."/>
            <person name="Zhou L.G."/>
            <person name="Ni X.B."/>
            <person name="Tian J.H."/>
            <person name="Sheng Y."/>
            <person name="Liu T."/>
            <person name="Pan Y.S."/>
            <person name="Xia L.Y."/>
            <person name="Li J."/>
            <person name="Zhao F."/>
            <person name="Cao W.C."/>
        </authorList>
    </citation>
    <scope>NUCLEOTIDE SEQUENCE [LARGE SCALE GENOMIC DNA]</scope>
    <source>
        <strain evidence="2">HaeL-2018</strain>
    </source>
</reference>